<gene>
    <name evidence="1" type="ORF">PIB30_066236</name>
</gene>
<keyword evidence="2" id="KW-1185">Reference proteome</keyword>
<evidence type="ECO:0000313" key="2">
    <source>
        <dbReference type="Proteomes" id="UP001341840"/>
    </source>
</evidence>
<name>A0ABU6TNT9_9FABA</name>
<evidence type="ECO:0000313" key="1">
    <source>
        <dbReference type="EMBL" id="MED6149816.1"/>
    </source>
</evidence>
<sequence length="65" mass="7105">ITMRQSRILLISEPHNASITHSDAITAARSSPPSFQAVDADTECVVDALASIVSHTMQPRAYLRR</sequence>
<dbReference type="EMBL" id="JASCZI010091293">
    <property type="protein sequence ID" value="MED6149816.1"/>
    <property type="molecule type" value="Genomic_DNA"/>
</dbReference>
<dbReference type="Proteomes" id="UP001341840">
    <property type="component" value="Unassembled WGS sequence"/>
</dbReference>
<comment type="caution">
    <text evidence="1">The sequence shown here is derived from an EMBL/GenBank/DDBJ whole genome shotgun (WGS) entry which is preliminary data.</text>
</comment>
<feature type="non-terminal residue" evidence="1">
    <location>
        <position position="1"/>
    </location>
</feature>
<organism evidence="1 2">
    <name type="scientific">Stylosanthes scabra</name>
    <dbReference type="NCBI Taxonomy" id="79078"/>
    <lineage>
        <taxon>Eukaryota</taxon>
        <taxon>Viridiplantae</taxon>
        <taxon>Streptophyta</taxon>
        <taxon>Embryophyta</taxon>
        <taxon>Tracheophyta</taxon>
        <taxon>Spermatophyta</taxon>
        <taxon>Magnoliopsida</taxon>
        <taxon>eudicotyledons</taxon>
        <taxon>Gunneridae</taxon>
        <taxon>Pentapetalae</taxon>
        <taxon>rosids</taxon>
        <taxon>fabids</taxon>
        <taxon>Fabales</taxon>
        <taxon>Fabaceae</taxon>
        <taxon>Papilionoideae</taxon>
        <taxon>50 kb inversion clade</taxon>
        <taxon>dalbergioids sensu lato</taxon>
        <taxon>Dalbergieae</taxon>
        <taxon>Pterocarpus clade</taxon>
        <taxon>Stylosanthes</taxon>
    </lineage>
</organism>
<reference evidence="1 2" key="1">
    <citation type="journal article" date="2023" name="Plants (Basel)">
        <title>Bridging the Gap: Combining Genomics and Transcriptomics Approaches to Understand Stylosanthes scabra, an Orphan Legume from the Brazilian Caatinga.</title>
        <authorList>
            <person name="Ferreira-Neto J.R.C."/>
            <person name="da Silva M.D."/>
            <person name="Binneck E."/>
            <person name="de Melo N.F."/>
            <person name="da Silva R.H."/>
            <person name="de Melo A.L.T.M."/>
            <person name="Pandolfi V."/>
            <person name="Bustamante F.O."/>
            <person name="Brasileiro-Vidal A.C."/>
            <person name="Benko-Iseppon A.M."/>
        </authorList>
    </citation>
    <scope>NUCLEOTIDE SEQUENCE [LARGE SCALE GENOMIC DNA]</scope>
    <source>
        <tissue evidence="1">Leaves</tissue>
    </source>
</reference>
<proteinExistence type="predicted"/>
<accession>A0ABU6TNT9</accession>
<protein>
    <submittedName>
        <fullName evidence="1">Uncharacterized protein</fullName>
    </submittedName>
</protein>